<dbReference type="AlphaFoldDB" id="A0A8K0TVF5"/>
<dbReference type="EMBL" id="JAGPXD010000001">
    <property type="protein sequence ID" value="KAH7375866.1"/>
    <property type="molecule type" value="Genomic_DNA"/>
</dbReference>
<dbReference type="OrthoDB" id="125347at2759"/>
<proteinExistence type="predicted"/>
<dbReference type="CDD" id="cd14688">
    <property type="entry name" value="bZIP_YAP"/>
    <property type="match status" value="1"/>
</dbReference>
<dbReference type="Proteomes" id="UP000813385">
    <property type="component" value="Unassembled WGS sequence"/>
</dbReference>
<sequence>MERTLTLLPPPPRRVGGDCPPRTEVDAEAEAEARARVSKHRRKMQNRKNQRAHRLRNKAEKEAAGSGQTSRPFQVARWRLDEADELPSSSSAVVVSYADEVPLSPPTLVFPLSTDHLLHLVQYNVFRAFVANKRTLNTLLTGWAAKTGTPASLSSCPIGGPYRDDTSVYPLNPNIPASLFPTYLQQTTLHSFWINLFPFPGVRDNLIRRDGSFDHWELLQDLIGEFMIPTRAQKQQGTPVAITVSNPKPKRGSRGGDSDEGVDDEVTTGRKGLVVWGEPHDIGSWEATPGFLAKWSWAVAGCYDLLAATNRWRMKRGEDPICLP</sequence>
<keyword evidence="3" id="KW-1185">Reference proteome</keyword>
<organism evidence="2 3">
    <name type="scientific">Plectosphaerella cucumerina</name>
    <dbReference type="NCBI Taxonomy" id="40658"/>
    <lineage>
        <taxon>Eukaryota</taxon>
        <taxon>Fungi</taxon>
        <taxon>Dikarya</taxon>
        <taxon>Ascomycota</taxon>
        <taxon>Pezizomycotina</taxon>
        <taxon>Sordariomycetes</taxon>
        <taxon>Hypocreomycetidae</taxon>
        <taxon>Glomerellales</taxon>
        <taxon>Plectosphaerellaceae</taxon>
        <taxon>Plectosphaerella</taxon>
    </lineage>
</organism>
<gene>
    <name evidence="2" type="ORF">B0T11DRAFT_271121</name>
</gene>
<accession>A0A8K0TVF5</accession>
<dbReference type="PANTHER" id="PTHR38116">
    <property type="entry name" value="CHROMOSOME 7, WHOLE GENOME SHOTGUN SEQUENCE"/>
    <property type="match status" value="1"/>
</dbReference>
<feature type="compositionally biased region" description="Basic residues" evidence="1">
    <location>
        <begin position="36"/>
        <end position="56"/>
    </location>
</feature>
<feature type="region of interest" description="Disordered" evidence="1">
    <location>
        <begin position="237"/>
        <end position="265"/>
    </location>
</feature>
<dbReference type="Pfam" id="PF11905">
    <property type="entry name" value="DUF3425"/>
    <property type="match status" value="1"/>
</dbReference>
<evidence type="ECO:0008006" key="4">
    <source>
        <dbReference type="Google" id="ProtNLM"/>
    </source>
</evidence>
<protein>
    <recommendedName>
        <fullName evidence="4">BZIP domain-containing protein</fullName>
    </recommendedName>
</protein>
<feature type="compositionally biased region" description="Polar residues" evidence="1">
    <location>
        <begin position="237"/>
        <end position="246"/>
    </location>
</feature>
<dbReference type="InterPro" id="IPR021833">
    <property type="entry name" value="DUF3425"/>
</dbReference>
<reference evidence="2" key="1">
    <citation type="journal article" date="2021" name="Nat. Commun.">
        <title>Genetic determinants of endophytism in the Arabidopsis root mycobiome.</title>
        <authorList>
            <person name="Mesny F."/>
            <person name="Miyauchi S."/>
            <person name="Thiergart T."/>
            <person name="Pickel B."/>
            <person name="Atanasova L."/>
            <person name="Karlsson M."/>
            <person name="Huettel B."/>
            <person name="Barry K.W."/>
            <person name="Haridas S."/>
            <person name="Chen C."/>
            <person name="Bauer D."/>
            <person name="Andreopoulos W."/>
            <person name="Pangilinan J."/>
            <person name="LaButti K."/>
            <person name="Riley R."/>
            <person name="Lipzen A."/>
            <person name="Clum A."/>
            <person name="Drula E."/>
            <person name="Henrissat B."/>
            <person name="Kohler A."/>
            <person name="Grigoriev I.V."/>
            <person name="Martin F.M."/>
            <person name="Hacquard S."/>
        </authorList>
    </citation>
    <scope>NUCLEOTIDE SEQUENCE</scope>
    <source>
        <strain evidence="2">MPI-CAGE-AT-0016</strain>
    </source>
</reference>
<name>A0A8K0TVF5_9PEZI</name>
<feature type="compositionally biased region" description="Basic and acidic residues" evidence="1">
    <location>
        <begin position="21"/>
        <end position="35"/>
    </location>
</feature>
<feature type="region of interest" description="Disordered" evidence="1">
    <location>
        <begin position="1"/>
        <end position="72"/>
    </location>
</feature>
<evidence type="ECO:0000313" key="3">
    <source>
        <dbReference type="Proteomes" id="UP000813385"/>
    </source>
</evidence>
<comment type="caution">
    <text evidence="2">The sequence shown here is derived from an EMBL/GenBank/DDBJ whole genome shotgun (WGS) entry which is preliminary data.</text>
</comment>
<dbReference type="PANTHER" id="PTHR38116:SF1">
    <property type="entry name" value="BZIP DOMAIN-CONTAINING PROTEIN"/>
    <property type="match status" value="1"/>
</dbReference>
<evidence type="ECO:0000256" key="1">
    <source>
        <dbReference type="SAM" id="MobiDB-lite"/>
    </source>
</evidence>
<evidence type="ECO:0000313" key="2">
    <source>
        <dbReference type="EMBL" id="KAH7375866.1"/>
    </source>
</evidence>